<dbReference type="PANTHER" id="PTHR23429:SF0">
    <property type="entry name" value="GLUCOSE-6-PHOSPHATE 1-DEHYDROGENASE"/>
    <property type="match status" value="1"/>
</dbReference>
<keyword evidence="5 7" id="KW-0560">Oxidoreductase</keyword>
<proteinExistence type="inferred from homology"/>
<evidence type="ECO:0000256" key="3">
    <source>
        <dbReference type="ARBA" id="ARBA00022526"/>
    </source>
</evidence>
<dbReference type="Gene3D" id="3.40.50.720">
    <property type="entry name" value="NAD(P)-binding Rossmann-like Domain"/>
    <property type="match status" value="1"/>
</dbReference>
<dbReference type="STRING" id="1143323.M787_004450"/>
<dbReference type="GeneID" id="81478555"/>
<dbReference type="OrthoDB" id="9802739at2"/>
<evidence type="ECO:0000256" key="5">
    <source>
        <dbReference type="ARBA" id="ARBA00023002"/>
    </source>
</evidence>
<evidence type="ECO:0000313" key="11">
    <source>
        <dbReference type="Proteomes" id="UP000019147"/>
    </source>
</evidence>
<dbReference type="PROSITE" id="PS00069">
    <property type="entry name" value="G6P_DEHYDROGENASE"/>
    <property type="match status" value="1"/>
</dbReference>
<comment type="pathway">
    <text evidence="1 7">Carbohydrate degradation; pentose phosphate pathway; D-ribulose 5-phosphate from D-glucose 6-phosphate (oxidative stage): step 1/3.</text>
</comment>
<comment type="similarity">
    <text evidence="2 7">Belongs to the glucose-6-phosphate dehydrogenase family.</text>
</comment>
<dbReference type="eggNOG" id="COG0364">
    <property type="taxonomic scope" value="Bacteria"/>
</dbReference>
<dbReference type="KEGG" id="cgz:M787_004450"/>
<dbReference type="Pfam" id="PF02781">
    <property type="entry name" value="G6PD_C"/>
    <property type="match status" value="1"/>
</dbReference>
<dbReference type="AlphaFoldDB" id="A0A173E074"/>
<feature type="binding site" evidence="7">
    <location>
        <position position="202"/>
    </location>
    <ligand>
        <name>substrate</name>
    </ligand>
</feature>
<keyword evidence="3 7" id="KW-0313">Glucose metabolism</keyword>
<sequence>METVSSPRPEEGKIALQSPPCVMVIFGATGDLTSRKLFPALYHLVKEGKLSENFVCVGFARRKKSHEQFREEMKQAIQNFSSNEELDIRVWEKFESRVFYHESNFSSDEGYGTLKERLEDIDRTHGTLGNRLFYLSTPPEYFPEIIQNINKHRLFYHNQSKDSPWSRVIIEKPFGVDLQSAQELQKYIDENLHEDAIYRIDHYLGKETVQNILTIRFANTLFESCWNSQYIDHVQISVSESIGIGTRGNLFEKSGMLRDMVQNHMMQLLCLLTMEPPTSFNSEEIKKEKINIIKKIRPLVPEDIVRGQYGPGEVQNVSVLGYREEENVAEDSMVETYVALKMFIDNPRWLGVPFYLRAGKRLTKRSTDISVIFKKSYYNLFTRESCSACPIENDLLIIRIQPDEGVALKFNCKVPGTNNIVRPVSMDFRYDSYFKTKTPEAYERLLFDCILGDRTLFTSSNEVVASWELFTPVLKHWEKEGHITGLFPNYAAGSSGPKQAEDLLLADGKSWRPL</sequence>
<feature type="binding site" evidence="7">
    <location>
        <position position="61"/>
    </location>
    <ligand>
        <name>NADP(+)</name>
        <dbReference type="ChEBI" id="CHEBI:58349"/>
    </ligand>
</feature>
<keyword evidence="6 7" id="KW-0119">Carbohydrate metabolism</keyword>
<dbReference type="PANTHER" id="PTHR23429">
    <property type="entry name" value="GLUCOSE-6-PHOSPHATE 1-DEHYDROGENASE G6PD"/>
    <property type="match status" value="1"/>
</dbReference>
<dbReference type="GO" id="GO:0006006">
    <property type="term" value="P:glucose metabolic process"/>
    <property type="evidence" value="ECO:0007669"/>
    <property type="project" value="UniProtKB-KW"/>
</dbReference>
<protein>
    <recommendedName>
        <fullName evidence="7">Glucose-6-phosphate 1-dehydrogenase</fullName>
        <shortName evidence="7">G6PD</shortName>
        <ecNumber evidence="7">1.1.1.49</ecNumber>
    </recommendedName>
</protein>
<evidence type="ECO:0000256" key="6">
    <source>
        <dbReference type="ARBA" id="ARBA00023277"/>
    </source>
</evidence>
<comment type="catalytic activity">
    <reaction evidence="7">
        <text>D-glucose 6-phosphate + NADP(+) = 6-phospho-D-glucono-1,5-lactone + NADPH + H(+)</text>
        <dbReference type="Rhea" id="RHEA:15841"/>
        <dbReference type="ChEBI" id="CHEBI:15378"/>
        <dbReference type="ChEBI" id="CHEBI:57783"/>
        <dbReference type="ChEBI" id="CHEBI:57955"/>
        <dbReference type="ChEBI" id="CHEBI:58349"/>
        <dbReference type="ChEBI" id="CHEBI:61548"/>
        <dbReference type="EC" id="1.1.1.49"/>
    </reaction>
</comment>
<dbReference type="Proteomes" id="UP000019147">
    <property type="component" value="Chromosome"/>
</dbReference>
<evidence type="ECO:0000256" key="2">
    <source>
        <dbReference type="ARBA" id="ARBA00009975"/>
    </source>
</evidence>
<dbReference type="GO" id="GO:0009051">
    <property type="term" value="P:pentose-phosphate shunt, oxidative branch"/>
    <property type="evidence" value="ECO:0007669"/>
    <property type="project" value="TreeGrafter"/>
</dbReference>
<accession>A0A173E074</accession>
<evidence type="ECO:0000259" key="9">
    <source>
        <dbReference type="Pfam" id="PF02781"/>
    </source>
</evidence>
<dbReference type="PRINTS" id="PR00079">
    <property type="entry name" value="G6PDHDRGNASE"/>
</dbReference>
<evidence type="ECO:0000256" key="1">
    <source>
        <dbReference type="ARBA" id="ARBA00004937"/>
    </source>
</evidence>
<feature type="binding site" evidence="7">
    <location>
        <position position="360"/>
    </location>
    <ligand>
        <name>substrate</name>
    </ligand>
</feature>
<gene>
    <name evidence="7" type="primary">zwf</name>
    <name evidence="10" type="ORF">M787_004450</name>
</gene>
<comment type="caution">
    <text evidence="7">Lacks conserved residue(s) required for the propagation of feature annotation.</text>
</comment>
<reference evidence="10 11" key="1">
    <citation type="journal article" date="2014" name="Syst. Appl. Microbiol.">
        <title>Evidence for the existence of two new members of the family Chlamydiaceae and proposal of Chlamydia avium sp. nov. and Chlamydia gallinacea sp. nov.</title>
        <authorList>
            <person name="Sachse K."/>
            <person name="Laroucau K."/>
            <person name="Riege K."/>
            <person name="Wehner S."/>
            <person name="Dilcher M."/>
            <person name="Creasy H.H."/>
            <person name="Weidmann M."/>
            <person name="Myers G."/>
            <person name="Vorimore F."/>
            <person name="Vicari N."/>
            <person name="Magnino S."/>
            <person name="Liebler-Tenorio E."/>
            <person name="Ruettger A."/>
            <person name="Bavoil P.M."/>
            <person name="Hufert F.T."/>
            <person name="Rossello-Mora R."/>
            <person name="Marz M."/>
        </authorList>
    </citation>
    <scope>NUCLEOTIDE SEQUENCE [LARGE SCALE GENOMIC DNA]</scope>
    <source>
        <strain evidence="10 11">08-1274/3</strain>
    </source>
</reference>
<dbReference type="NCBIfam" id="TIGR00871">
    <property type="entry name" value="zwf"/>
    <property type="match status" value="1"/>
</dbReference>
<dbReference type="HAMAP" id="MF_00966">
    <property type="entry name" value="G6PD"/>
    <property type="match status" value="1"/>
</dbReference>
<dbReference type="InterPro" id="IPR036291">
    <property type="entry name" value="NAD(P)-bd_dom_sf"/>
</dbReference>
<dbReference type="Gene3D" id="3.30.360.10">
    <property type="entry name" value="Dihydrodipicolinate Reductase, domain 2"/>
    <property type="match status" value="1"/>
</dbReference>
<dbReference type="GO" id="GO:0004345">
    <property type="term" value="F:glucose-6-phosphate dehydrogenase activity"/>
    <property type="evidence" value="ECO:0007669"/>
    <property type="project" value="UniProtKB-UniRule"/>
</dbReference>
<dbReference type="InterPro" id="IPR001282">
    <property type="entry name" value="G6P_DH"/>
</dbReference>
<name>A0A173E074_9CHLA</name>
<dbReference type="Pfam" id="PF00479">
    <property type="entry name" value="G6PD_N"/>
    <property type="match status" value="1"/>
</dbReference>
<feature type="active site" description="Proton acceptor" evidence="7">
    <location>
        <position position="264"/>
    </location>
</feature>
<evidence type="ECO:0000259" key="8">
    <source>
        <dbReference type="Pfam" id="PF00479"/>
    </source>
</evidence>
<dbReference type="EMBL" id="CP015840">
    <property type="protein sequence ID" value="ANG66556.1"/>
    <property type="molecule type" value="Genomic_DNA"/>
</dbReference>
<evidence type="ECO:0000256" key="7">
    <source>
        <dbReference type="HAMAP-Rule" id="MF_00966"/>
    </source>
</evidence>
<evidence type="ECO:0000256" key="4">
    <source>
        <dbReference type="ARBA" id="ARBA00022857"/>
    </source>
</evidence>
<comment type="function">
    <text evidence="7">Catalyzes the oxidation of glucose 6-phosphate to 6-phosphogluconolactone.</text>
</comment>
<feature type="binding site" evidence="7">
    <location>
        <position position="240"/>
    </location>
    <ligand>
        <name>substrate</name>
    </ligand>
</feature>
<keyword evidence="4 7" id="KW-0521">NADP</keyword>
<organism evidence="10 11">
    <name type="scientific">Chlamydia gallinacea 08-1274/3</name>
    <dbReference type="NCBI Taxonomy" id="1143323"/>
    <lineage>
        <taxon>Bacteria</taxon>
        <taxon>Pseudomonadati</taxon>
        <taxon>Chlamydiota</taxon>
        <taxon>Chlamydiia</taxon>
        <taxon>Chlamydiales</taxon>
        <taxon>Chlamydiaceae</taxon>
        <taxon>Chlamydia/Chlamydophila group</taxon>
        <taxon>Chlamydia</taxon>
    </lineage>
</organism>
<feature type="binding site" evidence="7">
    <location>
        <position position="206"/>
    </location>
    <ligand>
        <name>substrate</name>
    </ligand>
</feature>
<dbReference type="GO" id="GO:0050661">
    <property type="term" value="F:NADP binding"/>
    <property type="evidence" value="ECO:0007669"/>
    <property type="project" value="UniProtKB-UniRule"/>
</dbReference>
<evidence type="ECO:0000313" key="10">
    <source>
        <dbReference type="EMBL" id="ANG66556.1"/>
    </source>
</evidence>
<feature type="domain" description="Glucose-6-phosphate dehydrogenase NAD-binding" evidence="8">
    <location>
        <begin position="24"/>
        <end position="211"/>
    </location>
</feature>
<dbReference type="PIRSF" id="PIRSF000110">
    <property type="entry name" value="G6PD"/>
    <property type="match status" value="1"/>
</dbReference>
<feature type="binding site" evidence="7">
    <location>
        <position position="259"/>
    </location>
    <ligand>
        <name>substrate</name>
    </ligand>
</feature>
<dbReference type="UniPathway" id="UPA00115">
    <property type="reaction ID" value="UER00408"/>
</dbReference>
<dbReference type="EC" id="1.1.1.49" evidence="7"/>
<feature type="binding site" evidence="7">
    <location>
        <position position="172"/>
    </location>
    <ligand>
        <name>NADP(+)</name>
        <dbReference type="ChEBI" id="CHEBI:58349"/>
    </ligand>
</feature>
<dbReference type="InterPro" id="IPR022675">
    <property type="entry name" value="G6P_DH_C"/>
</dbReference>
<dbReference type="InterPro" id="IPR019796">
    <property type="entry name" value="G6P_DH_AS"/>
</dbReference>
<dbReference type="InterPro" id="IPR022674">
    <property type="entry name" value="G6P_DH_NAD-bd"/>
</dbReference>
<feature type="domain" description="Glucose-6-phosphate dehydrogenase C-terminal" evidence="9">
    <location>
        <begin position="214"/>
        <end position="512"/>
    </location>
</feature>
<dbReference type="RefSeq" id="WP_021828376.1">
    <property type="nucleotide sequence ID" value="NZ_CP015840.1"/>
</dbReference>
<dbReference type="GO" id="GO:0005829">
    <property type="term" value="C:cytosol"/>
    <property type="evidence" value="ECO:0007669"/>
    <property type="project" value="TreeGrafter"/>
</dbReference>
<dbReference type="SUPFAM" id="SSF55347">
    <property type="entry name" value="Glyceraldehyde-3-phosphate dehydrogenase-like, C-terminal domain"/>
    <property type="match status" value="1"/>
</dbReference>
<dbReference type="SUPFAM" id="SSF51735">
    <property type="entry name" value="NAD(P)-binding Rossmann-fold domains"/>
    <property type="match status" value="1"/>
</dbReference>